<gene>
    <name evidence="1" type="ORF">C7B64_09315</name>
</gene>
<dbReference type="EMBL" id="PVWJ01000036">
    <property type="protein sequence ID" value="PSB03283.1"/>
    <property type="molecule type" value="Genomic_DNA"/>
</dbReference>
<comment type="caution">
    <text evidence="1">The sequence shown here is derived from an EMBL/GenBank/DDBJ whole genome shotgun (WGS) entry which is preliminary data.</text>
</comment>
<sequence length="134" mass="15105">MINKLSLGTVDTLISPAQCLQEVVETWTNYLEIVQIETTKRREIEARERAILADIEAKRELIIGYLQRSFDERAQNFQSLFAIVDRAIASGDSIALSLALQSIVDLGQSSPFKDLSNLSNLKAVMSDPDYEWEL</sequence>
<dbReference type="AlphaFoldDB" id="A0A2T1C588"/>
<reference evidence="1 2" key="1">
    <citation type="submission" date="2018-02" db="EMBL/GenBank/DDBJ databases">
        <authorList>
            <person name="Cohen D.B."/>
            <person name="Kent A.D."/>
        </authorList>
    </citation>
    <scope>NUCLEOTIDE SEQUENCE [LARGE SCALE GENOMIC DNA]</scope>
    <source>
        <strain evidence="1 2">CCAP 1448/3</strain>
    </source>
</reference>
<accession>A0A2T1C588</accession>
<keyword evidence="2" id="KW-1185">Reference proteome</keyword>
<dbReference type="RefSeq" id="WP_106288370.1">
    <property type="nucleotide sequence ID" value="NZ_CAWNTC010000011.1"/>
</dbReference>
<dbReference type="Proteomes" id="UP000238762">
    <property type="component" value="Unassembled WGS sequence"/>
</dbReference>
<reference evidence="1 2" key="2">
    <citation type="submission" date="2018-03" db="EMBL/GenBank/DDBJ databases">
        <title>The ancient ancestry and fast evolution of plastids.</title>
        <authorList>
            <person name="Moore K.R."/>
            <person name="Magnabosco C."/>
            <person name="Momper L."/>
            <person name="Gold D.A."/>
            <person name="Bosak T."/>
            <person name="Fournier G.P."/>
        </authorList>
    </citation>
    <scope>NUCLEOTIDE SEQUENCE [LARGE SCALE GENOMIC DNA]</scope>
    <source>
        <strain evidence="1 2">CCAP 1448/3</strain>
    </source>
</reference>
<organism evidence="1 2">
    <name type="scientific">Merismopedia glauca CCAP 1448/3</name>
    <dbReference type="NCBI Taxonomy" id="1296344"/>
    <lineage>
        <taxon>Bacteria</taxon>
        <taxon>Bacillati</taxon>
        <taxon>Cyanobacteriota</taxon>
        <taxon>Cyanophyceae</taxon>
        <taxon>Synechococcales</taxon>
        <taxon>Merismopediaceae</taxon>
        <taxon>Merismopedia</taxon>
    </lineage>
</organism>
<proteinExistence type="predicted"/>
<name>A0A2T1C588_9CYAN</name>
<protein>
    <submittedName>
        <fullName evidence="1">Uncharacterized protein</fullName>
    </submittedName>
</protein>
<dbReference type="OrthoDB" id="456914at2"/>
<evidence type="ECO:0000313" key="2">
    <source>
        <dbReference type="Proteomes" id="UP000238762"/>
    </source>
</evidence>
<evidence type="ECO:0000313" key="1">
    <source>
        <dbReference type="EMBL" id="PSB03283.1"/>
    </source>
</evidence>